<keyword evidence="2" id="KW-1185">Reference proteome</keyword>
<dbReference type="GO" id="GO:0005975">
    <property type="term" value="P:carbohydrate metabolic process"/>
    <property type="evidence" value="ECO:0007669"/>
    <property type="project" value="InterPro"/>
</dbReference>
<accession>A0A8B2NQZ9</accession>
<dbReference type="SUPFAM" id="SSF88713">
    <property type="entry name" value="Glycoside hydrolase/deacetylase"/>
    <property type="match status" value="1"/>
</dbReference>
<dbReference type="Proteomes" id="UP000249590">
    <property type="component" value="Unassembled WGS sequence"/>
</dbReference>
<dbReference type="EMBL" id="QHHQ01000005">
    <property type="protein sequence ID" value="RAH99413.1"/>
    <property type="molecule type" value="Genomic_DNA"/>
</dbReference>
<evidence type="ECO:0008006" key="3">
    <source>
        <dbReference type="Google" id="ProtNLM"/>
    </source>
</evidence>
<dbReference type="OrthoDB" id="6086702at2"/>
<evidence type="ECO:0000313" key="2">
    <source>
        <dbReference type="Proteomes" id="UP000249590"/>
    </source>
</evidence>
<organism evidence="1 2">
    <name type="scientific">Acuticoccus sediminis</name>
    <dbReference type="NCBI Taxonomy" id="2184697"/>
    <lineage>
        <taxon>Bacteria</taxon>
        <taxon>Pseudomonadati</taxon>
        <taxon>Pseudomonadota</taxon>
        <taxon>Alphaproteobacteria</taxon>
        <taxon>Hyphomicrobiales</taxon>
        <taxon>Amorphaceae</taxon>
        <taxon>Acuticoccus</taxon>
    </lineage>
</organism>
<gene>
    <name evidence="1" type="ORF">DLJ53_23095</name>
</gene>
<sequence>MQALRLLERAFDAAADTGRRVEVWWRDDDAVVIGPRLERMVALAERTGARVALAVIPADVHSHLLAWCERRVDVVQHGAAHRNHQASGKKAELGDARPLEEIVEELVALRARLEGPSFVPVMVPPWNRMRPDLAAALRDAGYRGVSRFGEGEAFEPIRRVDTHIDPIAWRGDRSLAPDEALAAMVTRGLAVGGPIGLLTHHAVETDAVVDFVARFASLVARHPGAVWTDAARLFAS</sequence>
<dbReference type="AlphaFoldDB" id="A0A8B2NQZ9"/>
<protein>
    <recommendedName>
        <fullName evidence="3">Polysaccharide deacetylase</fullName>
    </recommendedName>
</protein>
<comment type="caution">
    <text evidence="1">The sequence shown here is derived from an EMBL/GenBank/DDBJ whole genome shotgun (WGS) entry which is preliminary data.</text>
</comment>
<dbReference type="RefSeq" id="WP_111349597.1">
    <property type="nucleotide sequence ID" value="NZ_QHHQ01000005.1"/>
</dbReference>
<evidence type="ECO:0000313" key="1">
    <source>
        <dbReference type="EMBL" id="RAH99413.1"/>
    </source>
</evidence>
<dbReference type="InterPro" id="IPR011330">
    <property type="entry name" value="Glyco_hydro/deAcase_b/a-brl"/>
</dbReference>
<name>A0A8B2NQZ9_9HYPH</name>
<proteinExistence type="predicted"/>
<dbReference type="Gene3D" id="3.20.20.370">
    <property type="entry name" value="Glycoside hydrolase/deacetylase"/>
    <property type="match status" value="1"/>
</dbReference>
<reference evidence="1 2" key="1">
    <citation type="submission" date="2018-05" db="EMBL/GenBank/DDBJ databases">
        <title>Acuticoccus sediminis sp. nov., isolated from deep-sea sediment of Indian Ocean.</title>
        <authorList>
            <person name="Liu X."/>
            <person name="Lai Q."/>
            <person name="Du Y."/>
            <person name="Sun F."/>
            <person name="Zhang X."/>
            <person name="Wang S."/>
            <person name="Shao Z."/>
        </authorList>
    </citation>
    <scope>NUCLEOTIDE SEQUENCE [LARGE SCALE GENOMIC DNA]</scope>
    <source>
        <strain evidence="1 2">PTG4-2</strain>
    </source>
</reference>